<dbReference type="PANTHER" id="PTHR23028:SF53">
    <property type="entry name" value="ACYL_TRANSF_3 DOMAIN-CONTAINING PROTEIN"/>
    <property type="match status" value="1"/>
</dbReference>
<feature type="transmembrane region" description="Helical" evidence="2">
    <location>
        <begin position="163"/>
        <end position="184"/>
    </location>
</feature>
<feature type="transmembrane region" description="Helical" evidence="2">
    <location>
        <begin position="56"/>
        <end position="80"/>
    </location>
</feature>
<feature type="transmembrane region" description="Helical" evidence="2">
    <location>
        <begin position="250"/>
        <end position="268"/>
    </location>
</feature>
<evidence type="ECO:0000313" key="4">
    <source>
        <dbReference type="EMBL" id="ELP68884.1"/>
    </source>
</evidence>
<dbReference type="Proteomes" id="UP000010931">
    <property type="component" value="Unassembled WGS sequence"/>
</dbReference>
<gene>
    <name evidence="4" type="ORF">STRTUCAR8_02396</name>
</gene>
<name>L7FCL6_STRT8</name>
<reference evidence="4 5" key="1">
    <citation type="journal article" date="2011" name="Plasmid">
        <title>Streptomyces turgidiscabies Car8 contains a modular pathogenicity island that shares virulence genes with other actinobacterial plant pathogens.</title>
        <authorList>
            <person name="Huguet-Tapia J.C."/>
            <person name="Badger J.H."/>
            <person name="Loria R."/>
            <person name="Pettis G.S."/>
        </authorList>
    </citation>
    <scope>NUCLEOTIDE SEQUENCE [LARGE SCALE GENOMIC DNA]</scope>
    <source>
        <strain evidence="4 5">Car8</strain>
    </source>
</reference>
<comment type="caution">
    <text evidence="4">The sequence shown here is derived from an EMBL/GenBank/DDBJ whole genome shotgun (WGS) entry which is preliminary data.</text>
</comment>
<dbReference type="InterPro" id="IPR002656">
    <property type="entry name" value="Acyl_transf_3_dom"/>
</dbReference>
<evidence type="ECO:0000256" key="1">
    <source>
        <dbReference type="SAM" id="MobiDB-lite"/>
    </source>
</evidence>
<feature type="transmembrane region" description="Helical" evidence="2">
    <location>
        <begin position="101"/>
        <end position="121"/>
    </location>
</feature>
<keyword evidence="5" id="KW-1185">Reference proteome</keyword>
<protein>
    <submittedName>
        <fullName evidence="4">Putative membrane protein</fullName>
    </submittedName>
</protein>
<feature type="transmembrane region" description="Helical" evidence="2">
    <location>
        <begin position="314"/>
        <end position="332"/>
    </location>
</feature>
<dbReference type="STRING" id="85558.T45_03392"/>
<keyword evidence="2" id="KW-1133">Transmembrane helix</keyword>
<feature type="transmembrane region" description="Helical" evidence="2">
    <location>
        <begin position="344"/>
        <end position="364"/>
    </location>
</feature>
<dbReference type="PANTHER" id="PTHR23028">
    <property type="entry name" value="ACETYLTRANSFERASE"/>
    <property type="match status" value="1"/>
</dbReference>
<feature type="domain" description="Acyltransferase 3" evidence="3">
    <location>
        <begin position="33"/>
        <end position="359"/>
    </location>
</feature>
<dbReference type="AlphaFoldDB" id="L7FCL6"/>
<evidence type="ECO:0000259" key="3">
    <source>
        <dbReference type="Pfam" id="PF01757"/>
    </source>
</evidence>
<dbReference type="GO" id="GO:0016020">
    <property type="term" value="C:membrane"/>
    <property type="evidence" value="ECO:0007669"/>
    <property type="project" value="TreeGrafter"/>
</dbReference>
<dbReference type="PATRIC" id="fig|698760.3.peg.2406"/>
<organism evidence="4 5">
    <name type="scientific">Streptomyces turgidiscabies (strain Car8)</name>
    <dbReference type="NCBI Taxonomy" id="698760"/>
    <lineage>
        <taxon>Bacteria</taxon>
        <taxon>Bacillati</taxon>
        <taxon>Actinomycetota</taxon>
        <taxon>Actinomycetes</taxon>
        <taxon>Kitasatosporales</taxon>
        <taxon>Streptomycetaceae</taxon>
        <taxon>Streptomyces</taxon>
    </lineage>
</organism>
<feature type="transmembrane region" description="Helical" evidence="2">
    <location>
        <begin position="191"/>
        <end position="214"/>
    </location>
</feature>
<accession>L7FCL6</accession>
<feature type="region of interest" description="Disordered" evidence="1">
    <location>
        <begin position="1"/>
        <end position="27"/>
    </location>
</feature>
<evidence type="ECO:0000313" key="5">
    <source>
        <dbReference type="Proteomes" id="UP000010931"/>
    </source>
</evidence>
<feature type="transmembrane region" description="Helical" evidence="2">
    <location>
        <begin position="220"/>
        <end position="238"/>
    </location>
</feature>
<keyword evidence="2" id="KW-0472">Membrane</keyword>
<dbReference type="GO" id="GO:0009103">
    <property type="term" value="P:lipopolysaccharide biosynthetic process"/>
    <property type="evidence" value="ECO:0007669"/>
    <property type="project" value="TreeGrafter"/>
</dbReference>
<keyword evidence="2" id="KW-0812">Transmembrane</keyword>
<evidence type="ECO:0000256" key="2">
    <source>
        <dbReference type="SAM" id="Phobius"/>
    </source>
</evidence>
<feature type="transmembrane region" description="Helical" evidence="2">
    <location>
        <begin position="280"/>
        <end position="302"/>
    </location>
</feature>
<proteinExistence type="predicted"/>
<dbReference type="Pfam" id="PF01757">
    <property type="entry name" value="Acyl_transf_3"/>
    <property type="match status" value="1"/>
</dbReference>
<dbReference type="EMBL" id="AEJB01000194">
    <property type="protein sequence ID" value="ELP68884.1"/>
    <property type="molecule type" value="Genomic_DNA"/>
</dbReference>
<sequence length="379" mass="38846">MLLADAGPEVAPVPASARGSDSEGGASGRRFSAVDGLRGAAVLAVLAHDTGVGGRYFSWTGAGVDVLLVLTGFLATLPLLRGATASGRTGIAGFLFRRAKRLVPALLVVAVLTLTLCWTWGSARAVLDPARPLGYGSWAQWLHGRPLGAVPTVGSPLAPLRGWDLVVCSLTAWALLLACLGLLVRRRLAPVALVAALLAGAGAAASVSGVLPGVGVLTGVRSLALAAGAVAACLVHLVERSDRAVSRAVAVLLTVTGLASALALAGSAVLRGGGLGETRYVVAVVLSAAVLTALLCGGRGLLVRLLSGELVTEVGRMSYSLFLLHLPVYWLLERGQPGLSPLGLFLVGGGVTWFLSLLVHYLLVERLAARSWRRGRSAH</sequence>
<dbReference type="InterPro" id="IPR050879">
    <property type="entry name" value="Acyltransferase_3"/>
</dbReference>
<dbReference type="GO" id="GO:0016747">
    <property type="term" value="F:acyltransferase activity, transferring groups other than amino-acyl groups"/>
    <property type="evidence" value="ECO:0007669"/>
    <property type="project" value="InterPro"/>
</dbReference>